<keyword evidence="1" id="KW-1133">Transmembrane helix</keyword>
<evidence type="ECO:0000256" key="1">
    <source>
        <dbReference type="SAM" id="Phobius"/>
    </source>
</evidence>
<evidence type="ECO:0000313" key="2">
    <source>
        <dbReference type="EMBL" id="RLL38194.1"/>
    </source>
</evidence>
<accession>A0A498D4B2</accession>
<protein>
    <submittedName>
        <fullName evidence="2">Uncharacterized protein</fullName>
    </submittedName>
</protein>
<name>A0A498D4B2_9GAMM</name>
<feature type="transmembrane region" description="Helical" evidence="1">
    <location>
        <begin position="21"/>
        <end position="52"/>
    </location>
</feature>
<sequence length="67" mass="7474">MSPASPLQLNQLLKKYAHKDALNCLALLSSIATALSLMMGAIHCINILFFAWVANRLDQHEMCYLLV</sequence>
<keyword evidence="1" id="KW-0472">Membrane</keyword>
<evidence type="ECO:0000313" key="3">
    <source>
        <dbReference type="Proteomes" id="UP000267166"/>
    </source>
</evidence>
<comment type="caution">
    <text evidence="2">The sequence shown here is derived from an EMBL/GenBank/DDBJ whole genome shotgun (WGS) entry which is preliminary data.</text>
</comment>
<reference evidence="2 3" key="1">
    <citation type="submission" date="2018-09" db="EMBL/GenBank/DDBJ databases">
        <title>The draft genome of Acinetobacter sp. strains.</title>
        <authorList>
            <person name="Qin J."/>
            <person name="Feng Y."/>
            <person name="Zong Z."/>
        </authorList>
    </citation>
    <scope>NUCLEOTIDE SEQUENCE [LARGE SCALE GENOMIC DNA]</scope>
    <source>
        <strain evidence="2 3">WCHAc060003</strain>
    </source>
</reference>
<dbReference type="AlphaFoldDB" id="A0A498D4B2"/>
<organism evidence="2 3">
    <name type="scientific">Acinetobacter cumulans</name>
    <dbReference type="NCBI Taxonomy" id="2136182"/>
    <lineage>
        <taxon>Bacteria</taxon>
        <taxon>Pseudomonadati</taxon>
        <taxon>Pseudomonadota</taxon>
        <taxon>Gammaproteobacteria</taxon>
        <taxon>Moraxellales</taxon>
        <taxon>Moraxellaceae</taxon>
        <taxon>Acinetobacter</taxon>
    </lineage>
</organism>
<gene>
    <name evidence="2" type="ORF">D9K80_01800</name>
</gene>
<proteinExistence type="predicted"/>
<dbReference type="Proteomes" id="UP000267166">
    <property type="component" value="Unassembled WGS sequence"/>
</dbReference>
<dbReference type="EMBL" id="RCHD01000003">
    <property type="protein sequence ID" value="RLL38194.1"/>
    <property type="molecule type" value="Genomic_DNA"/>
</dbReference>
<keyword evidence="1" id="KW-0812">Transmembrane</keyword>